<dbReference type="EMBL" id="DS235093">
    <property type="protein sequence ID" value="EEB11830.1"/>
    <property type="molecule type" value="Genomic_DNA"/>
</dbReference>
<dbReference type="GeneID" id="8234245"/>
<dbReference type="InterPro" id="IPR044079">
    <property type="entry name" value="Ubl_TBCE"/>
</dbReference>
<dbReference type="eggNOG" id="KOG3207">
    <property type="taxonomic scope" value="Eukaryota"/>
</dbReference>
<evidence type="ECO:0000313" key="11">
    <source>
        <dbReference type="EMBL" id="EEB11830.1"/>
    </source>
</evidence>
<gene>
    <name evidence="12" type="primary">8234245</name>
    <name evidence="11" type="ORF">Phum_PHUM136500</name>
</gene>
<dbReference type="InterPro" id="IPR000938">
    <property type="entry name" value="CAP-Gly_domain"/>
</dbReference>
<reference evidence="11" key="1">
    <citation type="submission" date="2007-04" db="EMBL/GenBank/DDBJ databases">
        <title>Annotation of Pediculus humanus corporis strain USDA.</title>
        <authorList>
            <person name="Kirkness E."/>
            <person name="Hannick L."/>
            <person name="Hass B."/>
            <person name="Bruggner R."/>
            <person name="Lawson D."/>
            <person name="Bidwell S."/>
            <person name="Joardar V."/>
            <person name="Caler E."/>
            <person name="Walenz B."/>
            <person name="Inman J."/>
            <person name="Schobel S."/>
            <person name="Galinsky K."/>
            <person name="Amedeo P."/>
            <person name="Strausberg R."/>
        </authorList>
    </citation>
    <scope>NUCLEOTIDE SEQUENCE</scope>
    <source>
        <strain evidence="11">USDA</strain>
    </source>
</reference>
<dbReference type="SUPFAM" id="SSF54236">
    <property type="entry name" value="Ubiquitin-like"/>
    <property type="match status" value="1"/>
</dbReference>
<dbReference type="EMBL" id="AAZO01001578">
    <property type="status" value="NOT_ANNOTATED_CDS"/>
    <property type="molecule type" value="Genomic_DNA"/>
</dbReference>
<evidence type="ECO:0000256" key="1">
    <source>
        <dbReference type="ARBA" id="ARBA00004496"/>
    </source>
</evidence>
<dbReference type="SUPFAM" id="SSF52058">
    <property type="entry name" value="L domain-like"/>
    <property type="match status" value="1"/>
</dbReference>
<evidence type="ECO:0000256" key="7">
    <source>
        <dbReference type="ARBA" id="ARBA00023186"/>
    </source>
</evidence>
<protein>
    <recommendedName>
        <fullName evidence="3">Tubulin-specific chaperone E</fullName>
    </recommendedName>
    <alternativeName>
        <fullName evidence="9">Tubulin-folding cofactor E</fullName>
    </alternativeName>
</protein>
<keyword evidence="11" id="KW-0378">Hydrolase</keyword>
<evidence type="ECO:0000256" key="3">
    <source>
        <dbReference type="ARBA" id="ARBA00015004"/>
    </source>
</evidence>
<keyword evidence="5" id="KW-0433">Leucine-rich repeat</keyword>
<feature type="domain" description="CAP-Gly" evidence="10">
    <location>
        <begin position="18"/>
        <end position="62"/>
    </location>
</feature>
<dbReference type="HOGENOM" id="CLU_017716_5_0_1"/>
<dbReference type="PROSITE" id="PS00845">
    <property type="entry name" value="CAP_GLY_1"/>
    <property type="match status" value="1"/>
</dbReference>
<keyword evidence="7" id="KW-0143">Chaperone</keyword>
<accession>E0VEM4</accession>
<dbReference type="SMART" id="SM01052">
    <property type="entry name" value="CAP_GLY"/>
    <property type="match status" value="1"/>
</dbReference>
<evidence type="ECO:0000256" key="4">
    <source>
        <dbReference type="ARBA" id="ARBA00022490"/>
    </source>
</evidence>
<reference evidence="11" key="2">
    <citation type="submission" date="2007-04" db="EMBL/GenBank/DDBJ databases">
        <title>The genome of the human body louse.</title>
        <authorList>
            <consortium name="The Human Body Louse Genome Consortium"/>
            <person name="Kirkness E."/>
            <person name="Walenz B."/>
            <person name="Hass B."/>
            <person name="Bruggner R."/>
            <person name="Strausberg R."/>
        </authorList>
    </citation>
    <scope>NUCLEOTIDE SEQUENCE</scope>
    <source>
        <strain evidence="11">USDA</strain>
    </source>
</reference>
<dbReference type="GO" id="GO:0005737">
    <property type="term" value="C:cytoplasm"/>
    <property type="evidence" value="ECO:0007669"/>
    <property type="project" value="UniProtKB-SubCell"/>
</dbReference>
<dbReference type="Proteomes" id="UP000009046">
    <property type="component" value="Unassembled WGS sequence"/>
</dbReference>
<dbReference type="PROSITE" id="PS50245">
    <property type="entry name" value="CAP_GLY_2"/>
    <property type="match status" value="1"/>
</dbReference>
<dbReference type="Gene3D" id="3.10.20.90">
    <property type="entry name" value="Phosphatidylinositol 3-kinase Catalytic Subunit, Chain A, domain 1"/>
    <property type="match status" value="1"/>
</dbReference>
<dbReference type="InterPro" id="IPR029071">
    <property type="entry name" value="Ubiquitin-like_domsf"/>
</dbReference>
<evidence type="ECO:0000313" key="12">
    <source>
        <dbReference type="EnsemblMetazoa" id="PHUM136500-PA"/>
    </source>
</evidence>
<evidence type="ECO:0000256" key="6">
    <source>
        <dbReference type="ARBA" id="ARBA00022737"/>
    </source>
</evidence>
<dbReference type="FunFam" id="2.30.30.190:FF:000016">
    <property type="entry name" value="Tubulin-folding cofactor E"/>
    <property type="match status" value="1"/>
</dbReference>
<dbReference type="PANTHER" id="PTHR18849">
    <property type="entry name" value="LEUCINE RICH REPEAT PROTEIN"/>
    <property type="match status" value="1"/>
</dbReference>
<dbReference type="PANTHER" id="PTHR18849:SF0">
    <property type="entry name" value="CILIA- AND FLAGELLA-ASSOCIATED PROTEIN 410-RELATED"/>
    <property type="match status" value="1"/>
</dbReference>
<evidence type="ECO:0000256" key="9">
    <source>
        <dbReference type="ARBA" id="ARBA00030180"/>
    </source>
</evidence>
<dbReference type="CTD" id="8234245"/>
<dbReference type="InParanoid" id="E0VEM4"/>
<dbReference type="PROSITE" id="PS51450">
    <property type="entry name" value="LRR"/>
    <property type="match status" value="2"/>
</dbReference>
<evidence type="ECO:0000259" key="10">
    <source>
        <dbReference type="PROSITE" id="PS50245"/>
    </source>
</evidence>
<proteinExistence type="inferred from homology"/>
<evidence type="ECO:0000256" key="8">
    <source>
        <dbReference type="ARBA" id="ARBA00026055"/>
    </source>
</evidence>
<dbReference type="OrthoDB" id="5273213at2759"/>
<dbReference type="RefSeq" id="XP_002424568.1">
    <property type="nucleotide sequence ID" value="XM_002424523.1"/>
</dbReference>
<keyword evidence="6" id="KW-0677">Repeat</keyword>
<dbReference type="AlphaFoldDB" id="E0VEM4"/>
<dbReference type="EnsemblMetazoa" id="PHUM136500-RA">
    <property type="protein sequence ID" value="PHUM136500-PA"/>
    <property type="gene ID" value="PHUM136500"/>
</dbReference>
<comment type="subunit">
    <text evidence="8">Supercomplex made of cofactors A to E. Cofactors A and D function by capturing and stabilizing tubulin in a quasi-native conformation. Cofactor E binds to the cofactor D-tubulin complex; interaction with cofactor C then causes the release of tubulin polypeptides that are committed to the native state.</text>
</comment>
<dbReference type="GO" id="GO:0016787">
    <property type="term" value="F:hydrolase activity"/>
    <property type="evidence" value="ECO:0007669"/>
    <property type="project" value="UniProtKB-KW"/>
</dbReference>
<dbReference type="InterPro" id="IPR001611">
    <property type="entry name" value="Leu-rich_rpt"/>
</dbReference>
<dbReference type="VEuPathDB" id="VectorBase:PHUM136500"/>
<dbReference type="SMART" id="SM00365">
    <property type="entry name" value="LRR_SD22"/>
    <property type="match status" value="3"/>
</dbReference>
<dbReference type="InterPro" id="IPR032675">
    <property type="entry name" value="LRR_dom_sf"/>
</dbReference>
<keyword evidence="13" id="KW-1185">Reference proteome</keyword>
<dbReference type="FunCoup" id="E0VEM4">
    <property type="interactions" value="1708"/>
</dbReference>
<dbReference type="Gene3D" id="3.80.10.10">
    <property type="entry name" value="Ribonuclease Inhibitor"/>
    <property type="match status" value="3"/>
</dbReference>
<comment type="subcellular location">
    <subcellularLocation>
        <location evidence="1">Cytoplasm</location>
    </subcellularLocation>
</comment>
<dbReference type="Gene3D" id="2.30.30.190">
    <property type="entry name" value="CAP Gly-rich-like domain"/>
    <property type="match status" value="1"/>
</dbReference>
<evidence type="ECO:0000313" key="13">
    <source>
        <dbReference type="Proteomes" id="UP000009046"/>
    </source>
</evidence>
<dbReference type="InterPro" id="IPR036859">
    <property type="entry name" value="CAP-Gly_dom_sf"/>
</dbReference>
<name>E0VEM4_PEDHC</name>
<dbReference type="STRING" id="121224.E0VEM4"/>
<dbReference type="KEGG" id="phu:Phum_PHUM136500"/>
<comment type="similarity">
    <text evidence="2">Belongs to the TBCE family.</text>
</comment>
<reference evidence="12" key="3">
    <citation type="submission" date="2021-02" db="UniProtKB">
        <authorList>
            <consortium name="EnsemblMetazoa"/>
        </authorList>
    </citation>
    <scope>IDENTIFICATION</scope>
    <source>
        <strain evidence="12">USDA</strain>
    </source>
</reference>
<sequence>MCSIIDSSGSRGTIKYVGEVNGVQGLWFGIDWDDPKRGKHDGTYNDIRYFTASHPTSGSFVRPCKVSTGISIVEAIKERYGLTSDPNVGLDQEIIIQVQKEIKAKIFEVVGAEKLNRIQSDFRNLRIVLLRDFLVNGAGPPQALLNLCPSIQELDLSRTLLNSWESVEEITSQLKNLKILNLSNNRLKISENVVKSESFQSLEHIVLGNLMYSWFQVLECSNFFLNIQALQVQFNNIVTLETPNEKIFSNLCMLDLEGNPIKSWNEINKIGYIKTLETLNISQCGIDNIYLPVNTDSSQVTDLFKNLKNLILNGNNINDWESISELDKLENLYDFRFKDNPILTIETMETNHQLIITKIRNLQVLNGEQILKEERKGADIDYLKRYGREWLGIKNEEDKKTFIKAHPCYLKLISLYGPPEECELKKLPTSLKSQLIQIEIFSGDKKFSKKVPYNMSIQKLSGLIQRLFNTGFAMPRLFCIHSQRRDSVEIPLDDILKDLNFYSVENGDKIAVHW</sequence>
<dbReference type="SUPFAM" id="SSF74924">
    <property type="entry name" value="Cap-Gly domain"/>
    <property type="match status" value="1"/>
</dbReference>
<dbReference type="CDD" id="cd17044">
    <property type="entry name" value="Ubl_TBCE"/>
    <property type="match status" value="1"/>
</dbReference>
<evidence type="ECO:0000256" key="5">
    <source>
        <dbReference type="ARBA" id="ARBA00022614"/>
    </source>
</evidence>
<organism>
    <name type="scientific">Pediculus humanus subsp. corporis</name>
    <name type="common">Body louse</name>
    <dbReference type="NCBI Taxonomy" id="121224"/>
    <lineage>
        <taxon>Eukaryota</taxon>
        <taxon>Metazoa</taxon>
        <taxon>Ecdysozoa</taxon>
        <taxon>Arthropoda</taxon>
        <taxon>Hexapoda</taxon>
        <taxon>Insecta</taxon>
        <taxon>Pterygota</taxon>
        <taxon>Neoptera</taxon>
        <taxon>Paraneoptera</taxon>
        <taxon>Psocodea</taxon>
        <taxon>Troctomorpha</taxon>
        <taxon>Phthiraptera</taxon>
        <taxon>Anoplura</taxon>
        <taxon>Pediculidae</taxon>
        <taxon>Pediculus</taxon>
    </lineage>
</organism>
<dbReference type="OMA" id="SEESHMF"/>
<evidence type="ECO:0000256" key="2">
    <source>
        <dbReference type="ARBA" id="ARBA00006286"/>
    </source>
</evidence>
<keyword evidence="4" id="KW-0963">Cytoplasm</keyword>
<dbReference type="GO" id="GO:0007010">
    <property type="term" value="P:cytoskeleton organization"/>
    <property type="evidence" value="ECO:0007669"/>
    <property type="project" value="TreeGrafter"/>
</dbReference>
<dbReference type="Pfam" id="PF01302">
    <property type="entry name" value="CAP_GLY"/>
    <property type="match status" value="1"/>
</dbReference>